<evidence type="ECO:0000313" key="2">
    <source>
        <dbReference type="Proteomes" id="UP000485058"/>
    </source>
</evidence>
<gene>
    <name evidence="1" type="ORF">HaLaN_21373</name>
</gene>
<accession>A0A699ZLQ3</accession>
<name>A0A699ZLQ3_HAELA</name>
<dbReference type="Proteomes" id="UP000485058">
    <property type="component" value="Unassembled WGS sequence"/>
</dbReference>
<feature type="non-terminal residue" evidence="1">
    <location>
        <position position="1"/>
    </location>
</feature>
<sequence>RQQRPQWPQQWLLHNIGLAGSGPLAVTYSLPETLASPSPSTPCGRLPGWPGGAAEAAPVRSLAL</sequence>
<evidence type="ECO:0000313" key="1">
    <source>
        <dbReference type="EMBL" id="GFH23717.1"/>
    </source>
</evidence>
<protein>
    <submittedName>
        <fullName evidence="1">Uncharacterized protein</fullName>
    </submittedName>
</protein>
<organism evidence="1 2">
    <name type="scientific">Haematococcus lacustris</name>
    <name type="common">Green alga</name>
    <name type="synonym">Haematococcus pluvialis</name>
    <dbReference type="NCBI Taxonomy" id="44745"/>
    <lineage>
        <taxon>Eukaryota</taxon>
        <taxon>Viridiplantae</taxon>
        <taxon>Chlorophyta</taxon>
        <taxon>core chlorophytes</taxon>
        <taxon>Chlorophyceae</taxon>
        <taxon>CS clade</taxon>
        <taxon>Chlamydomonadales</taxon>
        <taxon>Haematococcaceae</taxon>
        <taxon>Haematococcus</taxon>
    </lineage>
</organism>
<comment type="caution">
    <text evidence="1">The sequence shown here is derived from an EMBL/GenBank/DDBJ whole genome shotgun (WGS) entry which is preliminary data.</text>
</comment>
<dbReference type="AlphaFoldDB" id="A0A699ZLQ3"/>
<proteinExistence type="predicted"/>
<dbReference type="EMBL" id="BLLF01002342">
    <property type="protein sequence ID" value="GFH23717.1"/>
    <property type="molecule type" value="Genomic_DNA"/>
</dbReference>
<reference evidence="1 2" key="1">
    <citation type="submission" date="2020-02" db="EMBL/GenBank/DDBJ databases">
        <title>Draft genome sequence of Haematococcus lacustris strain NIES-144.</title>
        <authorList>
            <person name="Morimoto D."/>
            <person name="Nakagawa S."/>
            <person name="Yoshida T."/>
            <person name="Sawayama S."/>
        </authorList>
    </citation>
    <scope>NUCLEOTIDE SEQUENCE [LARGE SCALE GENOMIC DNA]</scope>
    <source>
        <strain evidence="1 2">NIES-144</strain>
    </source>
</reference>
<feature type="non-terminal residue" evidence="1">
    <location>
        <position position="64"/>
    </location>
</feature>
<keyword evidence="2" id="KW-1185">Reference proteome</keyword>